<dbReference type="AlphaFoldDB" id="A0A2I0U8P3"/>
<organism evidence="2 3">
    <name type="scientific">Limosa lapponica baueri</name>
    <dbReference type="NCBI Taxonomy" id="1758121"/>
    <lineage>
        <taxon>Eukaryota</taxon>
        <taxon>Metazoa</taxon>
        <taxon>Chordata</taxon>
        <taxon>Craniata</taxon>
        <taxon>Vertebrata</taxon>
        <taxon>Euteleostomi</taxon>
        <taxon>Archelosauria</taxon>
        <taxon>Archosauria</taxon>
        <taxon>Dinosauria</taxon>
        <taxon>Saurischia</taxon>
        <taxon>Theropoda</taxon>
        <taxon>Coelurosauria</taxon>
        <taxon>Aves</taxon>
        <taxon>Neognathae</taxon>
        <taxon>Neoaves</taxon>
        <taxon>Charadriiformes</taxon>
        <taxon>Scolopacidae</taxon>
        <taxon>Limosa</taxon>
    </lineage>
</organism>
<feature type="region of interest" description="Disordered" evidence="1">
    <location>
        <begin position="1"/>
        <end position="55"/>
    </location>
</feature>
<keyword evidence="3" id="KW-1185">Reference proteome</keyword>
<accession>A0A2I0U8P3</accession>
<protein>
    <submittedName>
        <fullName evidence="2">Uncharacterized protein</fullName>
    </submittedName>
</protein>
<reference evidence="3" key="1">
    <citation type="submission" date="2017-11" db="EMBL/GenBank/DDBJ databases">
        <authorList>
            <person name="Lima N.C."/>
            <person name="Parody-Merino A.M."/>
            <person name="Battley P.F."/>
            <person name="Fidler A.E."/>
            <person name="Prosdocimi F."/>
        </authorList>
    </citation>
    <scope>NUCLEOTIDE SEQUENCE [LARGE SCALE GENOMIC DNA]</scope>
</reference>
<feature type="compositionally biased region" description="Basic residues" evidence="1">
    <location>
        <begin position="36"/>
        <end position="45"/>
    </location>
</feature>
<name>A0A2I0U8P3_LIMLA</name>
<feature type="region of interest" description="Disordered" evidence="1">
    <location>
        <begin position="95"/>
        <end position="115"/>
    </location>
</feature>
<proteinExistence type="predicted"/>
<evidence type="ECO:0000256" key="1">
    <source>
        <dbReference type="SAM" id="MobiDB-lite"/>
    </source>
</evidence>
<sequence length="115" mass="13005">MRKKGGEEKEREKETQTEKEKGVGGKRNHEKEDSKRKRKNGKRKSERATEQKQARVKLQLSVHGVFKGLLSVPGLKLPTAVSLYAKIAQLQVFSSPQDTNRPTGNSGNERLRFCT</sequence>
<feature type="compositionally biased region" description="Basic and acidic residues" evidence="1">
    <location>
        <begin position="1"/>
        <end position="35"/>
    </location>
</feature>
<gene>
    <name evidence="2" type="ORF">llap_7277</name>
</gene>
<reference evidence="3" key="2">
    <citation type="submission" date="2017-12" db="EMBL/GenBank/DDBJ databases">
        <title>Genome sequence of the Bar-tailed Godwit (Limosa lapponica baueri).</title>
        <authorList>
            <person name="Lima N.C.B."/>
            <person name="Parody-Merino A.M."/>
            <person name="Battley P.F."/>
            <person name="Fidler A.E."/>
            <person name="Prosdocimi F."/>
        </authorList>
    </citation>
    <scope>NUCLEOTIDE SEQUENCE [LARGE SCALE GENOMIC DNA]</scope>
</reference>
<dbReference type="EMBL" id="KZ505995">
    <property type="protein sequence ID" value="PKU42418.1"/>
    <property type="molecule type" value="Genomic_DNA"/>
</dbReference>
<dbReference type="Proteomes" id="UP000233556">
    <property type="component" value="Unassembled WGS sequence"/>
</dbReference>
<evidence type="ECO:0000313" key="2">
    <source>
        <dbReference type="EMBL" id="PKU42418.1"/>
    </source>
</evidence>
<evidence type="ECO:0000313" key="3">
    <source>
        <dbReference type="Proteomes" id="UP000233556"/>
    </source>
</evidence>
<feature type="compositionally biased region" description="Polar residues" evidence="1">
    <location>
        <begin position="95"/>
        <end position="108"/>
    </location>
</feature>